<evidence type="ECO:0000256" key="5">
    <source>
        <dbReference type="SAM" id="Phobius"/>
    </source>
</evidence>
<evidence type="ECO:0000259" key="6">
    <source>
        <dbReference type="Pfam" id="PF04335"/>
    </source>
</evidence>
<proteinExistence type="predicted"/>
<dbReference type="SUPFAM" id="SSF54427">
    <property type="entry name" value="NTF2-like"/>
    <property type="match status" value="1"/>
</dbReference>
<dbReference type="AlphaFoldDB" id="A0A1N7MHP7"/>
<name>A0A1N7MHP7_9PROT</name>
<feature type="transmembrane region" description="Helical" evidence="5">
    <location>
        <begin position="20"/>
        <end position="42"/>
    </location>
</feature>
<dbReference type="InterPro" id="IPR007430">
    <property type="entry name" value="VirB8"/>
</dbReference>
<sequence>MNDPFAYQSAHRRMAWLLRLSTATNVVLGLCLVGVSGALTVLMPLKEVRPALITLKGAEDQIIHIEPLEKGAAGFELLLEAMARRYVKNLLEIDDATQGPRFREAFAMTTQSYYKKFRDERIESKAIQEALDSGLTREILIESAAKVSENKGIYTYAVDFVQVDRRRGVEVERKPLRAYLAMTTAPSSVAAPQRYDNPLGIVVQDLTLKEKRPTP</sequence>
<dbReference type="Pfam" id="PF04335">
    <property type="entry name" value="VirB8"/>
    <property type="match status" value="1"/>
</dbReference>
<organism evidence="7 8">
    <name type="scientific">Insolitispirillum peregrinum</name>
    <dbReference type="NCBI Taxonomy" id="80876"/>
    <lineage>
        <taxon>Bacteria</taxon>
        <taxon>Pseudomonadati</taxon>
        <taxon>Pseudomonadota</taxon>
        <taxon>Alphaproteobacteria</taxon>
        <taxon>Rhodospirillales</taxon>
        <taxon>Novispirillaceae</taxon>
        <taxon>Insolitispirillum</taxon>
    </lineage>
</organism>
<accession>A0A1N7MHP7</accession>
<keyword evidence="8" id="KW-1185">Reference proteome</keyword>
<dbReference type="Proteomes" id="UP000185678">
    <property type="component" value="Unassembled WGS sequence"/>
</dbReference>
<evidence type="ECO:0000256" key="2">
    <source>
        <dbReference type="ARBA" id="ARBA00022692"/>
    </source>
</evidence>
<feature type="domain" description="Bacterial virulence protein VirB8" evidence="6">
    <location>
        <begin position="24"/>
        <end position="206"/>
    </location>
</feature>
<dbReference type="Gene3D" id="3.10.450.230">
    <property type="entry name" value="VirB8 protein"/>
    <property type="match status" value="1"/>
</dbReference>
<keyword evidence="4 5" id="KW-0472">Membrane</keyword>
<dbReference type="InterPro" id="IPR032710">
    <property type="entry name" value="NTF2-like_dom_sf"/>
</dbReference>
<keyword evidence="3 5" id="KW-1133">Transmembrane helix</keyword>
<gene>
    <name evidence="7" type="ORF">SAMN05421779_104120</name>
</gene>
<evidence type="ECO:0000256" key="3">
    <source>
        <dbReference type="ARBA" id="ARBA00022989"/>
    </source>
</evidence>
<evidence type="ECO:0000313" key="8">
    <source>
        <dbReference type="Proteomes" id="UP000185678"/>
    </source>
</evidence>
<dbReference type="GO" id="GO:0016020">
    <property type="term" value="C:membrane"/>
    <property type="evidence" value="ECO:0007669"/>
    <property type="project" value="UniProtKB-SubCell"/>
</dbReference>
<evidence type="ECO:0000256" key="1">
    <source>
        <dbReference type="ARBA" id="ARBA00004167"/>
    </source>
</evidence>
<evidence type="ECO:0000256" key="4">
    <source>
        <dbReference type="ARBA" id="ARBA00023136"/>
    </source>
</evidence>
<protein>
    <submittedName>
        <fullName evidence="7">Type IV secretion system protein VirB8</fullName>
    </submittedName>
</protein>
<evidence type="ECO:0000313" key="7">
    <source>
        <dbReference type="EMBL" id="SIS85429.1"/>
    </source>
</evidence>
<dbReference type="EMBL" id="FTOA01000004">
    <property type="protein sequence ID" value="SIS85429.1"/>
    <property type="molecule type" value="Genomic_DNA"/>
</dbReference>
<keyword evidence="2 5" id="KW-0812">Transmembrane</keyword>
<dbReference type="RefSeq" id="WP_076400576.1">
    <property type="nucleotide sequence ID" value="NZ_FTOA01000004.1"/>
</dbReference>
<comment type="subcellular location">
    <subcellularLocation>
        <location evidence="1">Membrane</location>
        <topology evidence="1">Single-pass membrane protein</topology>
    </subcellularLocation>
</comment>
<dbReference type="STRING" id="80876.SAMN05421779_104120"/>
<reference evidence="7 8" key="1">
    <citation type="submission" date="2017-01" db="EMBL/GenBank/DDBJ databases">
        <authorList>
            <person name="Mah S.A."/>
            <person name="Swanson W.J."/>
            <person name="Moy G.W."/>
            <person name="Vacquier V.D."/>
        </authorList>
    </citation>
    <scope>NUCLEOTIDE SEQUENCE [LARGE SCALE GENOMIC DNA]</scope>
    <source>
        <strain evidence="7 8">DSM 11589</strain>
    </source>
</reference>